<dbReference type="PANTHER" id="PTHR11817">
    <property type="entry name" value="PYRUVATE KINASE"/>
    <property type="match status" value="1"/>
</dbReference>
<keyword evidence="4 12" id="KW-0808">Transferase</keyword>
<evidence type="ECO:0000256" key="10">
    <source>
        <dbReference type="ARBA" id="ARBA00023152"/>
    </source>
</evidence>
<dbReference type="SUPFAM" id="SSF51621">
    <property type="entry name" value="Phosphoenolpyruvate/pyruvate domain"/>
    <property type="match status" value="1"/>
</dbReference>
<dbReference type="GO" id="GO:0016301">
    <property type="term" value="F:kinase activity"/>
    <property type="evidence" value="ECO:0007669"/>
    <property type="project" value="UniProtKB-KW"/>
</dbReference>
<name>A0ABX3MIQ4_9RHOB</name>
<evidence type="ECO:0000256" key="6">
    <source>
        <dbReference type="ARBA" id="ARBA00022741"/>
    </source>
</evidence>
<dbReference type="PRINTS" id="PR01050">
    <property type="entry name" value="PYRUVTKNASE"/>
</dbReference>
<evidence type="ECO:0000256" key="11">
    <source>
        <dbReference type="ARBA" id="ARBA00023317"/>
    </source>
</evidence>
<protein>
    <recommendedName>
        <fullName evidence="3 12">Pyruvate kinase</fullName>
        <ecNumber evidence="3 12">2.7.1.40</ecNumber>
    </recommendedName>
</protein>
<sequence length="490" mass="54255">MTDDLIELRREVGALRETISRAAVVRLEAWRDWMDCEDFAASAENFAHYLALRRHDIRPLQRKLMRFGLSSLGRVESKVLPELDQVIAILDALIDGAQFAPASEAAFFAGQNRISERARRIFGPLTDHGPVGLLVTMPSISAQDPGFCEKLAAAGVEAVRINCAHDDPEIWRRMIAHVDAAAGTVGRRMKILMDLAGPKIRTGALRDEKGQKRVRLGDSFALCFPGRLGMVPSGQPAIECSLAEPIEALALGHRVFVDDGKLSTRVIAREDWGVKLHAEIAPLEKGYKLKPEKGLNFPDCALNIPALTEADQEALRFAAEHADGIEFSFVQELQDVELLQSLLAEIRPDDWHELSLVLKIETERAVRNLPDMLVRAAGRQPTAVMIARGDLAVEIGFARLAEIQEEILWLCEAAQVPVIWATQVLESFLKTGLPTRGEMTDAAMGARAECVMLNKGPYLFEAIGELDHLFGRMATHMNKKTPQLRALKSW</sequence>
<comment type="caution">
    <text evidence="14">The sequence shown here is derived from an EMBL/GenBank/DDBJ whole genome shotgun (WGS) entry which is preliminary data.</text>
</comment>
<dbReference type="SUPFAM" id="SSF50800">
    <property type="entry name" value="PK beta-barrel domain-like"/>
    <property type="match status" value="1"/>
</dbReference>
<dbReference type="EMBL" id="MPZS01000003">
    <property type="protein sequence ID" value="OOY11442.1"/>
    <property type="molecule type" value="Genomic_DNA"/>
</dbReference>
<evidence type="ECO:0000256" key="4">
    <source>
        <dbReference type="ARBA" id="ARBA00022679"/>
    </source>
</evidence>
<dbReference type="InterPro" id="IPR015793">
    <property type="entry name" value="Pyrv_Knase_brl"/>
</dbReference>
<reference evidence="14 15" key="1">
    <citation type="submission" date="2016-11" db="EMBL/GenBank/DDBJ databases">
        <title>A multilocus sequence analysis scheme for characterization of bacteria in the genus Thioclava.</title>
        <authorList>
            <person name="Liu Y."/>
            <person name="Shao Z."/>
        </authorList>
    </citation>
    <scope>NUCLEOTIDE SEQUENCE [LARGE SCALE GENOMIC DNA]</scope>
    <source>
        <strain evidence="14 15">11.10-0-13</strain>
    </source>
</reference>
<evidence type="ECO:0000313" key="15">
    <source>
        <dbReference type="Proteomes" id="UP000242224"/>
    </source>
</evidence>
<comment type="catalytic activity">
    <reaction evidence="12">
        <text>pyruvate + ATP = phosphoenolpyruvate + ADP + H(+)</text>
        <dbReference type="Rhea" id="RHEA:18157"/>
        <dbReference type="ChEBI" id="CHEBI:15361"/>
        <dbReference type="ChEBI" id="CHEBI:15378"/>
        <dbReference type="ChEBI" id="CHEBI:30616"/>
        <dbReference type="ChEBI" id="CHEBI:58702"/>
        <dbReference type="ChEBI" id="CHEBI:456216"/>
        <dbReference type="EC" id="2.7.1.40"/>
    </reaction>
</comment>
<evidence type="ECO:0000256" key="1">
    <source>
        <dbReference type="ARBA" id="ARBA00004997"/>
    </source>
</evidence>
<evidence type="ECO:0000256" key="12">
    <source>
        <dbReference type="RuleBase" id="RU000504"/>
    </source>
</evidence>
<dbReference type="EC" id="2.7.1.40" evidence="3 12"/>
<dbReference type="InterPro" id="IPR001697">
    <property type="entry name" value="Pyr_Knase"/>
</dbReference>
<keyword evidence="8" id="KW-0067">ATP-binding</keyword>
<organism evidence="14 15">
    <name type="scientific">Thioclava marina</name>
    <dbReference type="NCBI Taxonomy" id="1915077"/>
    <lineage>
        <taxon>Bacteria</taxon>
        <taxon>Pseudomonadati</taxon>
        <taxon>Pseudomonadota</taxon>
        <taxon>Alphaproteobacteria</taxon>
        <taxon>Rhodobacterales</taxon>
        <taxon>Paracoccaceae</taxon>
        <taxon>Thioclava</taxon>
    </lineage>
</organism>
<evidence type="ECO:0000256" key="2">
    <source>
        <dbReference type="ARBA" id="ARBA00008663"/>
    </source>
</evidence>
<dbReference type="InterPro" id="IPR015813">
    <property type="entry name" value="Pyrv/PenolPyrv_kinase-like_dom"/>
</dbReference>
<dbReference type="Proteomes" id="UP000242224">
    <property type="component" value="Unassembled WGS sequence"/>
</dbReference>
<gene>
    <name evidence="14" type="ORF">BMG00_14350</name>
</gene>
<comment type="similarity">
    <text evidence="2 12">Belongs to the pyruvate kinase family.</text>
</comment>
<dbReference type="Pfam" id="PF00224">
    <property type="entry name" value="PK"/>
    <property type="match status" value="1"/>
</dbReference>
<feature type="domain" description="Pyruvate kinase barrel" evidence="13">
    <location>
        <begin position="146"/>
        <end position="454"/>
    </location>
</feature>
<evidence type="ECO:0000256" key="7">
    <source>
        <dbReference type="ARBA" id="ARBA00022777"/>
    </source>
</evidence>
<accession>A0ABX3MIQ4</accession>
<dbReference type="InterPro" id="IPR015806">
    <property type="entry name" value="Pyrv_Knase_insert_dom_sf"/>
</dbReference>
<keyword evidence="7 12" id="KW-0418">Kinase</keyword>
<keyword evidence="9 12" id="KW-0460">Magnesium</keyword>
<dbReference type="InterPro" id="IPR011037">
    <property type="entry name" value="Pyrv_Knase-like_insert_dom_sf"/>
</dbReference>
<keyword evidence="11 14" id="KW-0670">Pyruvate</keyword>
<comment type="pathway">
    <text evidence="1 12">Carbohydrate degradation; glycolysis; pyruvate from D-glyceraldehyde 3-phosphate: step 5/5.</text>
</comment>
<evidence type="ECO:0000313" key="14">
    <source>
        <dbReference type="EMBL" id="OOY11442.1"/>
    </source>
</evidence>
<dbReference type="Gene3D" id="3.20.20.60">
    <property type="entry name" value="Phosphoenolpyruvate-binding domains"/>
    <property type="match status" value="1"/>
</dbReference>
<dbReference type="InterPro" id="IPR040442">
    <property type="entry name" value="Pyrv_kinase-like_dom_sf"/>
</dbReference>
<proteinExistence type="inferred from homology"/>
<keyword evidence="10 12" id="KW-0324">Glycolysis</keyword>
<evidence type="ECO:0000256" key="5">
    <source>
        <dbReference type="ARBA" id="ARBA00022723"/>
    </source>
</evidence>
<evidence type="ECO:0000256" key="3">
    <source>
        <dbReference type="ARBA" id="ARBA00012142"/>
    </source>
</evidence>
<evidence type="ECO:0000256" key="9">
    <source>
        <dbReference type="ARBA" id="ARBA00022842"/>
    </source>
</evidence>
<dbReference type="Gene3D" id="2.40.33.10">
    <property type="entry name" value="PK beta-barrel domain-like"/>
    <property type="match status" value="1"/>
</dbReference>
<evidence type="ECO:0000259" key="13">
    <source>
        <dbReference type="Pfam" id="PF00224"/>
    </source>
</evidence>
<keyword evidence="5" id="KW-0479">Metal-binding</keyword>
<keyword evidence="15" id="KW-1185">Reference proteome</keyword>
<keyword evidence="6" id="KW-0547">Nucleotide-binding</keyword>
<evidence type="ECO:0000256" key="8">
    <source>
        <dbReference type="ARBA" id="ARBA00022840"/>
    </source>
</evidence>